<sequence length="63" mass="7415">MPTSDMLFVFLLANFTVKNMTIMARTQKICPQRVAFKFINKIPYLLVFLTNTYTSREGNYQML</sequence>
<name>A0A094JVL8_9GAMM</name>
<reference evidence="1 2" key="1">
    <citation type="submission" date="2014-06" db="EMBL/GenBank/DDBJ databases">
        <title>Shewanella sp. YQH10.</title>
        <authorList>
            <person name="Liu Y."/>
            <person name="Zeng R."/>
        </authorList>
    </citation>
    <scope>NUCLEOTIDE SEQUENCE [LARGE SCALE GENOMIC DNA]</scope>
    <source>
        <strain evidence="1 2">YQH10</strain>
    </source>
</reference>
<organism evidence="1 2">
    <name type="scientific">Shewanella mangrovi</name>
    <dbReference type="NCBI Taxonomy" id="1515746"/>
    <lineage>
        <taxon>Bacteria</taxon>
        <taxon>Pseudomonadati</taxon>
        <taxon>Pseudomonadota</taxon>
        <taxon>Gammaproteobacteria</taxon>
        <taxon>Alteromonadales</taxon>
        <taxon>Shewanellaceae</taxon>
        <taxon>Shewanella</taxon>
    </lineage>
</organism>
<keyword evidence="2" id="KW-1185">Reference proteome</keyword>
<comment type="caution">
    <text evidence="1">The sequence shown here is derived from an EMBL/GenBank/DDBJ whole genome shotgun (WGS) entry which is preliminary data.</text>
</comment>
<dbReference type="EMBL" id="JPEO01000017">
    <property type="protein sequence ID" value="KFZ36486.1"/>
    <property type="molecule type" value="Genomic_DNA"/>
</dbReference>
<dbReference type="Proteomes" id="UP000029264">
    <property type="component" value="Unassembled WGS sequence"/>
</dbReference>
<evidence type="ECO:0000313" key="2">
    <source>
        <dbReference type="Proteomes" id="UP000029264"/>
    </source>
</evidence>
<protein>
    <submittedName>
        <fullName evidence="1">Uncharacterized protein</fullName>
    </submittedName>
</protein>
<accession>A0A094JVL8</accession>
<dbReference type="AlphaFoldDB" id="A0A094JVL8"/>
<gene>
    <name evidence="1" type="ORF">HR45_16015</name>
</gene>
<evidence type="ECO:0000313" key="1">
    <source>
        <dbReference type="EMBL" id="KFZ36486.1"/>
    </source>
</evidence>
<proteinExistence type="predicted"/>